<dbReference type="SUPFAM" id="SSF51556">
    <property type="entry name" value="Metallo-dependent hydrolases"/>
    <property type="match status" value="1"/>
</dbReference>
<keyword evidence="4" id="KW-1185">Reference proteome</keyword>
<dbReference type="EMBL" id="JAAONZ010000021">
    <property type="protein sequence ID" value="NHO67903.1"/>
    <property type="molecule type" value="Genomic_DNA"/>
</dbReference>
<dbReference type="PANTHER" id="PTHR22642">
    <property type="entry name" value="IMIDAZOLONEPROPIONASE"/>
    <property type="match status" value="1"/>
</dbReference>
<dbReference type="InterPro" id="IPR033932">
    <property type="entry name" value="YtcJ-like"/>
</dbReference>
<evidence type="ECO:0000259" key="2">
    <source>
        <dbReference type="Pfam" id="PF07969"/>
    </source>
</evidence>
<dbReference type="PANTHER" id="PTHR22642:SF2">
    <property type="entry name" value="PROTEIN LONG AFTER FAR-RED 3"/>
    <property type="match status" value="1"/>
</dbReference>
<dbReference type="InterPro" id="IPR013108">
    <property type="entry name" value="Amidohydro_3"/>
</dbReference>
<organism evidence="3 4">
    <name type="scientific">Pseudomaricurvus hydrocarbonicus</name>
    <dbReference type="NCBI Taxonomy" id="1470433"/>
    <lineage>
        <taxon>Bacteria</taxon>
        <taxon>Pseudomonadati</taxon>
        <taxon>Pseudomonadota</taxon>
        <taxon>Gammaproteobacteria</taxon>
        <taxon>Cellvibrionales</taxon>
        <taxon>Cellvibrionaceae</taxon>
        <taxon>Pseudomaricurvus</taxon>
    </lineage>
</organism>
<dbReference type="InterPro" id="IPR032466">
    <property type="entry name" value="Metal_Hydrolase"/>
</dbReference>
<dbReference type="InterPro" id="IPR011059">
    <property type="entry name" value="Metal-dep_hydrolase_composite"/>
</dbReference>
<dbReference type="CDD" id="cd01300">
    <property type="entry name" value="YtcJ_like"/>
    <property type="match status" value="1"/>
</dbReference>
<feature type="chain" id="PRO_5038892609" evidence="1">
    <location>
        <begin position="24"/>
        <end position="682"/>
    </location>
</feature>
<dbReference type="GO" id="GO:0016810">
    <property type="term" value="F:hydrolase activity, acting on carbon-nitrogen (but not peptide) bonds"/>
    <property type="evidence" value="ECO:0007669"/>
    <property type="project" value="InterPro"/>
</dbReference>
<evidence type="ECO:0000313" key="3">
    <source>
        <dbReference type="EMBL" id="NHO67903.1"/>
    </source>
</evidence>
<reference evidence="3" key="1">
    <citation type="submission" date="2020-03" db="EMBL/GenBank/DDBJ databases">
        <authorList>
            <person name="Guo F."/>
        </authorList>
    </citation>
    <scope>NUCLEOTIDE SEQUENCE</scope>
    <source>
        <strain evidence="3">JCM 30134</strain>
    </source>
</reference>
<name>A0A9E5MP64_9GAMM</name>
<dbReference type="Proteomes" id="UP000787472">
    <property type="component" value="Unassembled WGS sequence"/>
</dbReference>
<dbReference type="AlphaFoldDB" id="A0A9E5MP64"/>
<proteinExistence type="predicted"/>
<dbReference type="PROSITE" id="PS51257">
    <property type="entry name" value="PROKAR_LIPOPROTEIN"/>
    <property type="match status" value="1"/>
</dbReference>
<comment type="caution">
    <text evidence="3">The sequence shown here is derived from an EMBL/GenBank/DDBJ whole genome shotgun (WGS) entry which is preliminary data.</text>
</comment>
<dbReference type="Gene3D" id="3.10.310.70">
    <property type="match status" value="1"/>
</dbReference>
<evidence type="ECO:0000256" key="1">
    <source>
        <dbReference type="SAM" id="SignalP"/>
    </source>
</evidence>
<keyword evidence="1" id="KW-0732">Signal</keyword>
<dbReference type="SUPFAM" id="SSF51338">
    <property type="entry name" value="Composite domain of metallo-dependent hydrolases"/>
    <property type="match status" value="1"/>
</dbReference>
<protein>
    <submittedName>
        <fullName evidence="3">Amidohydrolase</fullName>
    </submittedName>
</protein>
<gene>
    <name evidence="3" type="ORF">G8770_20340</name>
</gene>
<feature type="signal peptide" evidence="1">
    <location>
        <begin position="1"/>
        <end position="23"/>
    </location>
</feature>
<feature type="domain" description="Amidohydrolase 3" evidence="2">
    <location>
        <begin position="85"/>
        <end position="361"/>
    </location>
</feature>
<accession>A0A9E5MP64</accession>
<sequence>MMNINKKVTKSVLTLLPALLALGCGENTTESSAAATPADLVFTNGTIYTADKDHTLAQAIAVKGEEIVFVGSSEDVKRFVGERTQVKDLAGKLMLPGLHDAHLHPLGIVQLDACDLDSEAYTLADMVPVLKECINRYEVKKGEWLIVEQWAFTQGNEPSDEYPTLRAALDAVSTDSPIFLKGNDGHHAAANSAALATAKNKAGDVVGINVDTLDRDFAEYSELIGRDGHGEPNGALNEGARLLLDIDPGMLLGDLIPPEAMPKVSQKLASYGITSIQDAATSLESMALYRGLQESGLQTFRLTTALFPHFAEYANDDGEVDIDKLLNRFDTIRESFADNPLIKADSAKIFVDGVIEGNPLVSPPTLPNAAQLEHYHQPMFAYDPQAQTLDISGYVDLESDICQQVRANPDQYATPEMRKSFASEQGFAASQCVYSNGVLEHSESFIHDYIVALDARGYTVHAHAIGDRAVRTAIDAFEDAEKQNGKSDRPHNIAHAQIVDPNDFKRAGELGLFVTMTYAWVKPEVAYDITVTPFLDQLDGTADLYNPDTKTFKYSYPAKSLEDVGVILAAGSDAPVDSREPRPFVNIEQAVTRAGENDVVWNASERLPIYDILDAYTIHGAQALQQSDIVGSLEVGKKADFAVLDQNIIELANDGQADKIGDTQVLTTVFNGQLVFERKLPN</sequence>
<dbReference type="RefSeq" id="WP_167191388.1">
    <property type="nucleotide sequence ID" value="NZ_JAAONZ010000021.1"/>
</dbReference>
<dbReference type="Pfam" id="PF07969">
    <property type="entry name" value="Amidohydro_3"/>
    <property type="match status" value="2"/>
</dbReference>
<dbReference type="Gene3D" id="2.30.40.10">
    <property type="entry name" value="Urease, subunit C, domain 1"/>
    <property type="match status" value="2"/>
</dbReference>
<feature type="domain" description="Amidohydrolase 3" evidence="2">
    <location>
        <begin position="428"/>
        <end position="676"/>
    </location>
</feature>
<dbReference type="Gene3D" id="3.20.20.140">
    <property type="entry name" value="Metal-dependent hydrolases"/>
    <property type="match status" value="2"/>
</dbReference>
<evidence type="ECO:0000313" key="4">
    <source>
        <dbReference type="Proteomes" id="UP000787472"/>
    </source>
</evidence>